<keyword evidence="1" id="KW-0808">Transferase</keyword>
<organism evidence="1 2">
    <name type="scientific">Anaplasma phagocytophilum str. CRT53-1</name>
    <dbReference type="NCBI Taxonomy" id="1359157"/>
    <lineage>
        <taxon>Bacteria</taxon>
        <taxon>Pseudomonadati</taxon>
        <taxon>Pseudomonadota</taxon>
        <taxon>Alphaproteobacteria</taxon>
        <taxon>Rickettsiales</taxon>
        <taxon>Anaplasmataceae</taxon>
        <taxon>Anaplasma</taxon>
        <taxon>phagocytophilum group</taxon>
    </lineage>
</organism>
<sequence length="70" mass="8343">MLYPEHWNSTTLVTKDGWLLKVVKLSGYAFETADDWYLSIQYSIRNQTLQSMSSAAFDSYFHIIRRRKYT</sequence>
<proteinExistence type="predicted"/>
<accession>A0A0F3PUN5</accession>
<protein>
    <submittedName>
        <fullName evidence="1">VirB4 domain protein</fullName>
        <ecNumber evidence="1">2.3.1.129</ecNumber>
    </submittedName>
</protein>
<reference evidence="1 2" key="1">
    <citation type="submission" date="2015-01" db="EMBL/GenBank/DDBJ databases">
        <title>Genome Sequencing of Rickettsiales.</title>
        <authorList>
            <person name="Daugherty S.C."/>
            <person name="Su Q."/>
            <person name="Abolude K."/>
            <person name="Beier-Sexton M."/>
            <person name="Carlyon J.A."/>
            <person name="Carter R."/>
            <person name="Day N.P."/>
            <person name="Dumler S.J."/>
            <person name="Dyachenko V."/>
            <person name="Godinez A."/>
            <person name="Kurtti T.J."/>
            <person name="Lichay M."/>
            <person name="Mullins K.E."/>
            <person name="Ott S."/>
            <person name="Pappas-Brown V."/>
            <person name="Paris D.H."/>
            <person name="Patel P."/>
            <person name="Richards A.L."/>
            <person name="Sadzewicz L."/>
            <person name="Sears K."/>
            <person name="Seidman D."/>
            <person name="Sengamalay N."/>
            <person name="Stenos J."/>
            <person name="Tallon L.J."/>
            <person name="Vincent G."/>
            <person name="Fraser C.M."/>
            <person name="Munderloh U."/>
            <person name="Dunning-Hotopp J.C."/>
        </authorList>
    </citation>
    <scope>NUCLEOTIDE SEQUENCE [LARGE SCALE GENOMIC DNA]</scope>
    <source>
        <strain evidence="1 2">CRT53-1</strain>
    </source>
</reference>
<dbReference type="EC" id="2.3.1.129" evidence="1"/>
<evidence type="ECO:0000313" key="2">
    <source>
        <dbReference type="Proteomes" id="UP000033722"/>
    </source>
</evidence>
<comment type="caution">
    <text evidence="1">The sequence shown here is derived from an EMBL/GenBank/DDBJ whole genome shotgun (WGS) entry which is preliminary data.</text>
</comment>
<name>A0A0F3PUN5_ANAPH</name>
<keyword evidence="1" id="KW-0012">Acyltransferase</keyword>
<dbReference type="AlphaFoldDB" id="A0A0F3PUN5"/>
<evidence type="ECO:0000313" key="1">
    <source>
        <dbReference type="EMBL" id="KJV83983.1"/>
    </source>
</evidence>
<dbReference type="Proteomes" id="UP000033722">
    <property type="component" value="Unassembled WGS sequence"/>
</dbReference>
<dbReference type="PATRIC" id="fig|1359157.3.peg.830"/>
<dbReference type="GO" id="GO:0008780">
    <property type="term" value="F:acyl-[acyl-carrier-protein]-UDP-N-acetylglucosamine O-acyltransferase activity"/>
    <property type="evidence" value="ECO:0007669"/>
    <property type="project" value="UniProtKB-EC"/>
</dbReference>
<dbReference type="EMBL" id="LAOD01000024">
    <property type="protein sequence ID" value="KJV83983.1"/>
    <property type="molecule type" value="Genomic_DNA"/>
</dbReference>
<gene>
    <name evidence="1" type="primary">virB4</name>
    <name evidence="1" type="ORF">APHCRT_1020</name>
</gene>